<dbReference type="InterPro" id="IPR016639">
    <property type="entry name" value="GST_Omega/GSH"/>
</dbReference>
<dbReference type="InterPro" id="IPR036282">
    <property type="entry name" value="Glutathione-S-Trfase_C_sf"/>
</dbReference>
<dbReference type="OrthoDB" id="172488at2157"/>
<dbReference type="PROSITE" id="PS50405">
    <property type="entry name" value="GST_CTER"/>
    <property type="match status" value="1"/>
</dbReference>
<feature type="binding site" evidence="2">
    <location>
        <position position="90"/>
    </location>
    <ligand>
        <name>glutathione</name>
        <dbReference type="ChEBI" id="CHEBI:57925"/>
    </ligand>
</feature>
<dbReference type="InterPro" id="IPR036249">
    <property type="entry name" value="Thioredoxin-like_sf"/>
</dbReference>
<dbReference type="Gene3D" id="1.20.1050.10">
    <property type="match status" value="1"/>
</dbReference>
<dbReference type="InterPro" id="IPR047047">
    <property type="entry name" value="GST_Omega-like_C"/>
</dbReference>
<dbReference type="Proteomes" id="UP000199370">
    <property type="component" value="Unassembled WGS sequence"/>
</dbReference>
<evidence type="ECO:0000256" key="4">
    <source>
        <dbReference type="SAM" id="MobiDB-lite"/>
    </source>
</evidence>
<feature type="domain" description="GST C-terminal" evidence="5">
    <location>
        <begin position="166"/>
        <end position="293"/>
    </location>
</feature>
<evidence type="ECO:0000313" key="6">
    <source>
        <dbReference type="EMBL" id="SDM86220.1"/>
    </source>
</evidence>
<dbReference type="PIRSF" id="PIRSF015753">
    <property type="entry name" value="GST"/>
    <property type="match status" value="1"/>
</dbReference>
<keyword evidence="7" id="KW-1185">Reference proteome</keyword>
<dbReference type="InterPro" id="IPR010987">
    <property type="entry name" value="Glutathione-S-Trfase_C-like"/>
</dbReference>
<keyword evidence="6" id="KW-0808">Transferase</keyword>
<dbReference type="Pfam" id="PF13410">
    <property type="entry name" value="GST_C_2"/>
    <property type="match status" value="1"/>
</dbReference>
<name>A0A1G9WNX9_9EURY</name>
<feature type="binding site" evidence="2">
    <location>
        <begin position="124"/>
        <end position="127"/>
    </location>
    <ligand>
        <name>glutathione</name>
        <dbReference type="ChEBI" id="CHEBI:57925"/>
    </ligand>
</feature>
<dbReference type="Pfam" id="PF13409">
    <property type="entry name" value="GST_N_2"/>
    <property type="match status" value="1"/>
</dbReference>
<protein>
    <submittedName>
        <fullName evidence="6">Putative glutathione S-transferase</fullName>
    </submittedName>
</protein>
<dbReference type="GO" id="GO:0005737">
    <property type="term" value="C:cytoplasm"/>
    <property type="evidence" value="ECO:0007669"/>
    <property type="project" value="TreeGrafter"/>
</dbReference>
<dbReference type="PANTHER" id="PTHR32419">
    <property type="entry name" value="GLUTATHIONYL-HYDROQUINONE REDUCTASE"/>
    <property type="match status" value="1"/>
</dbReference>
<evidence type="ECO:0000313" key="7">
    <source>
        <dbReference type="Proteomes" id="UP000199370"/>
    </source>
</evidence>
<feature type="active site" description="Nucleophile" evidence="1">
    <location>
        <position position="57"/>
    </location>
</feature>
<dbReference type="AlphaFoldDB" id="A0A1G9WNX9"/>
<dbReference type="RefSeq" id="WP_089733120.1">
    <property type="nucleotide sequence ID" value="NZ_FNIA01000008.1"/>
</dbReference>
<organism evidence="6 7">
    <name type="scientific">Haloarchaeobius iranensis</name>
    <dbReference type="NCBI Taxonomy" id="996166"/>
    <lineage>
        <taxon>Archaea</taxon>
        <taxon>Methanobacteriati</taxon>
        <taxon>Methanobacteriota</taxon>
        <taxon>Stenosarchaea group</taxon>
        <taxon>Halobacteria</taxon>
        <taxon>Halobacteriales</taxon>
        <taxon>Halorubellaceae</taxon>
        <taxon>Haloarchaeobius</taxon>
    </lineage>
</organism>
<reference evidence="6 7" key="1">
    <citation type="submission" date="2016-10" db="EMBL/GenBank/DDBJ databases">
        <authorList>
            <person name="de Groot N.N."/>
        </authorList>
    </citation>
    <scope>NUCLEOTIDE SEQUENCE [LARGE SCALE GENOMIC DNA]</scope>
    <source>
        <strain evidence="7">EB21,IBRC-M 10013,KCTC 4048</strain>
    </source>
</reference>
<dbReference type="SUPFAM" id="SSF52833">
    <property type="entry name" value="Thioredoxin-like"/>
    <property type="match status" value="1"/>
</dbReference>
<sequence>MHMLVDGEWRTDTYESTNEDGEFDRQETTFRDWIRDEPAAEFRPEAGRYHLYQSRACPWAHRTVVVRRLLGLEDVVSMDVVDPYREADGWQFTPTKDGCTADTVNGAEYLHQVYTASDPEFTGRVTVPVLWDRETESIVNNESEDIIKMFADAFADRGRHDVDLYPTALRDEVDRVIDEIYDPINNGVYRAGFADAQAAHEDAVADLFDALDHWNDVLADQRYLVGDQLTLADVCLFTTLVRFDEVYHTHFKCNVRRLVDYEHLWGHTRELFQLPGVAETVNMDHIKEHYYTTHTDLNPKGLVPVGSGPAFDAPHDRDELPGTAPAALRD</sequence>
<dbReference type="SFLD" id="SFLDG01148">
    <property type="entry name" value="Xi_(cytGST)"/>
    <property type="match status" value="1"/>
</dbReference>
<dbReference type="InterPro" id="IPR004045">
    <property type="entry name" value="Glutathione_S-Trfase_N"/>
</dbReference>
<dbReference type="SFLD" id="SFLDG01206">
    <property type="entry name" value="Xi.1"/>
    <property type="match status" value="1"/>
</dbReference>
<dbReference type="InterPro" id="IPR040079">
    <property type="entry name" value="Glutathione_S-Trfase"/>
</dbReference>
<dbReference type="SUPFAM" id="SSF47616">
    <property type="entry name" value="GST C-terminal domain-like"/>
    <property type="match status" value="1"/>
</dbReference>
<accession>A0A1G9WNX9</accession>
<dbReference type="CDD" id="cd03190">
    <property type="entry name" value="GST_C_Omega_like"/>
    <property type="match status" value="1"/>
</dbReference>
<feature type="site" description="Lowers pKa of active site Cys" evidence="3">
    <location>
        <position position="247"/>
    </location>
</feature>
<dbReference type="PANTHER" id="PTHR32419:SF6">
    <property type="entry name" value="GLUTATHIONE S-TRANSFERASE OMEGA-LIKE 1-RELATED"/>
    <property type="match status" value="1"/>
</dbReference>
<evidence type="ECO:0000256" key="1">
    <source>
        <dbReference type="PIRSR" id="PIRSR015753-1"/>
    </source>
</evidence>
<feature type="binding site" evidence="2">
    <location>
        <begin position="142"/>
        <end position="143"/>
    </location>
    <ligand>
        <name>glutathione</name>
        <dbReference type="ChEBI" id="CHEBI:57925"/>
    </ligand>
</feature>
<proteinExistence type="predicted"/>
<gene>
    <name evidence="6" type="ORF">SAMN05192554_108174</name>
</gene>
<dbReference type="GO" id="GO:0004364">
    <property type="term" value="F:glutathione transferase activity"/>
    <property type="evidence" value="ECO:0007669"/>
    <property type="project" value="InterPro"/>
</dbReference>
<dbReference type="STRING" id="996166.SAMN05192554_108174"/>
<evidence type="ECO:0000259" key="5">
    <source>
        <dbReference type="PROSITE" id="PS50405"/>
    </source>
</evidence>
<evidence type="ECO:0000256" key="2">
    <source>
        <dbReference type="PIRSR" id="PIRSR015753-2"/>
    </source>
</evidence>
<dbReference type="Gene3D" id="3.40.30.10">
    <property type="entry name" value="Glutaredoxin"/>
    <property type="match status" value="1"/>
</dbReference>
<dbReference type="EMBL" id="FNIA01000008">
    <property type="protein sequence ID" value="SDM86220.1"/>
    <property type="molecule type" value="Genomic_DNA"/>
</dbReference>
<evidence type="ECO:0000256" key="3">
    <source>
        <dbReference type="PIRSR" id="PIRSR015753-3"/>
    </source>
</evidence>
<feature type="active site" description="Proton donor/acceptor" evidence="1">
    <location>
        <position position="189"/>
    </location>
</feature>
<feature type="site" description="Lowers pKa of active site Cys" evidence="3">
    <location>
        <position position="290"/>
    </location>
</feature>
<feature type="region of interest" description="Disordered" evidence="4">
    <location>
        <begin position="308"/>
        <end position="330"/>
    </location>
</feature>
<dbReference type="SFLD" id="SFLDS00019">
    <property type="entry name" value="Glutathione_Transferase_(cytos"/>
    <property type="match status" value="1"/>
</dbReference>